<feature type="region of interest" description="Disordered" evidence="3">
    <location>
        <begin position="1"/>
        <end position="45"/>
    </location>
</feature>
<organism evidence="4 5">
    <name type="scientific">Polyplax serrata</name>
    <name type="common">Common mouse louse</name>
    <dbReference type="NCBI Taxonomy" id="468196"/>
    <lineage>
        <taxon>Eukaryota</taxon>
        <taxon>Metazoa</taxon>
        <taxon>Ecdysozoa</taxon>
        <taxon>Arthropoda</taxon>
        <taxon>Hexapoda</taxon>
        <taxon>Insecta</taxon>
        <taxon>Pterygota</taxon>
        <taxon>Neoptera</taxon>
        <taxon>Paraneoptera</taxon>
        <taxon>Psocodea</taxon>
        <taxon>Troctomorpha</taxon>
        <taxon>Phthiraptera</taxon>
        <taxon>Anoplura</taxon>
        <taxon>Polyplacidae</taxon>
        <taxon>Polyplax</taxon>
    </lineage>
</organism>
<gene>
    <name evidence="4" type="ORF">RUM43_005734</name>
</gene>
<reference evidence="4 5" key="1">
    <citation type="submission" date="2023-10" db="EMBL/GenBank/DDBJ databases">
        <title>Genomes of two closely related lineages of the louse Polyplax serrata with different host specificities.</title>
        <authorList>
            <person name="Martinu J."/>
            <person name="Tarabai H."/>
            <person name="Stefka J."/>
            <person name="Hypsa V."/>
        </authorList>
    </citation>
    <scope>NUCLEOTIDE SEQUENCE [LARGE SCALE GENOMIC DNA]</scope>
    <source>
        <strain evidence="4">HR10_N</strain>
    </source>
</reference>
<feature type="compositionally biased region" description="Basic and acidic residues" evidence="3">
    <location>
        <begin position="31"/>
        <end position="45"/>
    </location>
</feature>
<feature type="compositionally biased region" description="Basic and acidic residues" evidence="3">
    <location>
        <begin position="250"/>
        <end position="265"/>
    </location>
</feature>
<dbReference type="Proteomes" id="UP001372834">
    <property type="component" value="Unassembled WGS sequence"/>
</dbReference>
<feature type="compositionally biased region" description="Polar residues" evidence="3">
    <location>
        <begin position="1"/>
        <end position="10"/>
    </location>
</feature>
<accession>A0AAN8RUW7</accession>
<dbReference type="PANTHER" id="PTHR16291:SF0">
    <property type="entry name" value="NUCLEAR CAP-BINDING PROTEIN SUBUNIT 3"/>
    <property type="match status" value="1"/>
</dbReference>
<dbReference type="GO" id="GO:0003729">
    <property type="term" value="F:mRNA binding"/>
    <property type="evidence" value="ECO:0007669"/>
    <property type="project" value="InterPro"/>
</dbReference>
<dbReference type="GO" id="GO:0005634">
    <property type="term" value="C:nucleus"/>
    <property type="evidence" value="ECO:0007669"/>
    <property type="project" value="TreeGrafter"/>
</dbReference>
<feature type="region of interest" description="Disordered" evidence="3">
    <location>
        <begin position="250"/>
        <end position="271"/>
    </location>
</feature>
<comment type="caution">
    <text evidence="4">The sequence shown here is derived from an EMBL/GenBank/DDBJ whole genome shotgun (WGS) entry which is preliminary data.</text>
</comment>
<dbReference type="EMBL" id="JAWJWE010000037">
    <property type="protein sequence ID" value="KAK6625436.1"/>
    <property type="molecule type" value="Genomic_DNA"/>
</dbReference>
<feature type="compositionally biased region" description="Acidic residues" evidence="3">
    <location>
        <begin position="485"/>
        <end position="496"/>
    </location>
</feature>
<evidence type="ECO:0000313" key="5">
    <source>
        <dbReference type="Proteomes" id="UP001372834"/>
    </source>
</evidence>
<evidence type="ECO:0000313" key="4">
    <source>
        <dbReference type="EMBL" id="KAK6625436.1"/>
    </source>
</evidence>
<evidence type="ECO:0000256" key="1">
    <source>
        <dbReference type="ARBA" id="ARBA00006069"/>
    </source>
</evidence>
<evidence type="ECO:0000256" key="2">
    <source>
        <dbReference type="ARBA" id="ARBA00019876"/>
    </source>
</evidence>
<sequence length="525" mass="61341">MDSFASSGTKTEMDFTCEELMDTSETPYHSNSEEGEIKSSDDEGDVCDKLSLEKRGKAWDKSSKWFLANYDLFEEDENVKKLQRAERFGLPKQNESKPVTYSEQLSSLHSELGINEENERHYRFNAIHMRGIQEMTTDDVLQYFSFHDPSVVEWVDSDSCNVVWLDDISASTALLSLSQRIKNLDKIQINSENRSESKKTGIVQETGPEGVDAQEIPIEIPSGFWRLGKPFKNVQFPFLRFAARSDKKQSTSDAKKDYHKVHSDPHYGNTPGILSQSFRNRMKMANINSQDTYSIWSRQQNTVETNEKKNPWEELAYDWGKSDKVEKVFYPSPKIERLQVCEEDEYNLDVPDLRLSLRHKKEKRKRLHDDEPTEQNPFDVRRKLPRMKMYADDEEKKQGKKSAIVKPMEDLRSKINRKKSTNKPKLVIHKIELEKSESSNSENEYLDEEISGMWALENYKDLRASLSHNKRDTNRRLESTRYESEESETQCSDEIDFDINNIGQRSPLQIEIDNDEYYHKRSGKR</sequence>
<dbReference type="GO" id="GO:0000340">
    <property type="term" value="F:RNA 7-methylguanosine cap binding"/>
    <property type="evidence" value="ECO:0007669"/>
    <property type="project" value="InterPro"/>
</dbReference>
<protein>
    <recommendedName>
        <fullName evidence="2">Nuclear cap-binding protein subunit 3</fullName>
    </recommendedName>
</protein>
<dbReference type="AlphaFoldDB" id="A0AAN8RUW7"/>
<dbReference type="InterPro" id="IPR019416">
    <property type="entry name" value="NCBP3"/>
</dbReference>
<name>A0AAN8RUW7_POLSC</name>
<dbReference type="Pfam" id="PF10309">
    <property type="entry name" value="NCBP3"/>
    <property type="match status" value="1"/>
</dbReference>
<evidence type="ECO:0000256" key="3">
    <source>
        <dbReference type="SAM" id="MobiDB-lite"/>
    </source>
</evidence>
<feature type="region of interest" description="Disordered" evidence="3">
    <location>
        <begin position="477"/>
        <end position="496"/>
    </location>
</feature>
<dbReference type="PANTHER" id="PTHR16291">
    <property type="entry name" value="NUCLEAR CAP-BINDING PROTEIN SUBUNIT 3"/>
    <property type="match status" value="1"/>
</dbReference>
<comment type="similarity">
    <text evidence="1">Belongs to the NCBP3 family.</text>
</comment>
<proteinExistence type="inferred from homology"/>